<protein>
    <submittedName>
        <fullName evidence="4">Extracellular solute-binding protein</fullName>
    </submittedName>
</protein>
<dbReference type="Pfam" id="PF13416">
    <property type="entry name" value="SBP_bac_8"/>
    <property type="match status" value="1"/>
</dbReference>
<reference evidence="4 5" key="1">
    <citation type="submission" date="2024-05" db="EMBL/GenBank/DDBJ databases">
        <title>Neorhizobium sp. Rsf11, a plant growth promoting and heavy metal resistant PAH-degrader.</title>
        <authorList>
            <person name="Golubev S.N."/>
            <person name="Muratova A.Y."/>
            <person name="Markelova M.I."/>
        </authorList>
    </citation>
    <scope>NUCLEOTIDE SEQUENCE [LARGE SCALE GENOMIC DNA]</scope>
    <source>
        <strain evidence="4 5">Rsf11</strain>
    </source>
</reference>
<dbReference type="PANTHER" id="PTHR30006">
    <property type="entry name" value="THIAMINE-BINDING PERIPLASMIC PROTEIN-RELATED"/>
    <property type="match status" value="1"/>
</dbReference>
<keyword evidence="2" id="KW-0574">Periplasm</keyword>
<gene>
    <name evidence="4" type="ORF">ABK249_29460</name>
</gene>
<dbReference type="Proteomes" id="UP001496627">
    <property type="component" value="Unassembled WGS sequence"/>
</dbReference>
<dbReference type="EMBL" id="JBEAAL010000034">
    <property type="protein sequence ID" value="MEQ1409039.1"/>
    <property type="molecule type" value="Genomic_DNA"/>
</dbReference>
<keyword evidence="5" id="KW-1185">Reference proteome</keyword>
<dbReference type="RefSeq" id="WP_227705559.1">
    <property type="nucleotide sequence ID" value="NZ_JBEAAL010000034.1"/>
</dbReference>
<feature type="signal peptide" evidence="3">
    <location>
        <begin position="1"/>
        <end position="27"/>
    </location>
</feature>
<name>A0ABV0MDZ5_9HYPH</name>
<proteinExistence type="predicted"/>
<dbReference type="Gene3D" id="3.40.190.10">
    <property type="entry name" value="Periplasmic binding protein-like II"/>
    <property type="match status" value="2"/>
</dbReference>
<evidence type="ECO:0000313" key="5">
    <source>
        <dbReference type="Proteomes" id="UP001496627"/>
    </source>
</evidence>
<feature type="chain" id="PRO_5046749704" evidence="3">
    <location>
        <begin position="28"/>
        <end position="347"/>
    </location>
</feature>
<keyword evidence="1 3" id="KW-0732">Signal</keyword>
<sequence>MRNTLKSLKTLALASAVGALLAGSATAQSIDEISKYSGADRLEKLAAAAKTEGGLTLYTATPVEDVTAMTDAFTKKYGIKVTVWRGSSEDVLRRAVTEIKADRYDADVIETNGPELEALHREKILQPITSPATPDIFPGAVPEHKEWVGSRLNIITAAYNTNLVADKDVPKDWNDLLDPKWKGKIGLEAEAYDWLATVNASFPSEKEGIDFFAKLAKTNGISLRKGHTLLTNLTASGEVPLALTTYLYKVDQMNKDGAPINVLQLGPSVARINGLGVAKTAKHPNAAILFQDFTLTEGQKILAERGFTPTNVKIAPLPKDLNVKVVDGSAMLDKLAQWRETFEKTVK</sequence>
<accession>A0ABV0MDZ5</accession>
<evidence type="ECO:0000256" key="2">
    <source>
        <dbReference type="ARBA" id="ARBA00022764"/>
    </source>
</evidence>
<evidence type="ECO:0000313" key="4">
    <source>
        <dbReference type="EMBL" id="MEQ1409039.1"/>
    </source>
</evidence>
<dbReference type="PANTHER" id="PTHR30006:SF2">
    <property type="entry name" value="ABC TRANSPORTER SUBSTRATE-BINDING PROTEIN"/>
    <property type="match status" value="1"/>
</dbReference>
<dbReference type="SUPFAM" id="SSF53850">
    <property type="entry name" value="Periplasmic binding protein-like II"/>
    <property type="match status" value="1"/>
</dbReference>
<dbReference type="InterPro" id="IPR006059">
    <property type="entry name" value="SBP"/>
</dbReference>
<organism evidence="4 5">
    <name type="scientific">Neorhizobium phenanthreniclasticum</name>
    <dbReference type="NCBI Taxonomy" id="3157917"/>
    <lineage>
        <taxon>Bacteria</taxon>
        <taxon>Pseudomonadati</taxon>
        <taxon>Pseudomonadota</taxon>
        <taxon>Alphaproteobacteria</taxon>
        <taxon>Hyphomicrobiales</taxon>
        <taxon>Rhizobiaceae</taxon>
        <taxon>Rhizobium/Agrobacterium group</taxon>
        <taxon>Neorhizobium</taxon>
    </lineage>
</organism>
<evidence type="ECO:0000256" key="1">
    <source>
        <dbReference type="ARBA" id="ARBA00022729"/>
    </source>
</evidence>
<evidence type="ECO:0000256" key="3">
    <source>
        <dbReference type="SAM" id="SignalP"/>
    </source>
</evidence>
<comment type="caution">
    <text evidence="4">The sequence shown here is derived from an EMBL/GenBank/DDBJ whole genome shotgun (WGS) entry which is preliminary data.</text>
</comment>